<accession>A0ACD3AMP1</accession>
<keyword evidence="2" id="KW-1185">Reference proteome</keyword>
<protein>
    <submittedName>
        <fullName evidence="1">Uncharacterized protein</fullName>
    </submittedName>
</protein>
<dbReference type="EMBL" id="ML208394">
    <property type="protein sequence ID" value="TFK66767.1"/>
    <property type="molecule type" value="Genomic_DNA"/>
</dbReference>
<evidence type="ECO:0000313" key="2">
    <source>
        <dbReference type="Proteomes" id="UP000308600"/>
    </source>
</evidence>
<sequence>MDSPGHPTDTHRDSSFNIAGLSVPESFVKIDKEISRLESQLRFFRSLRNTLPHINKLPNEILSKIFLGCRGTDPDRNVEPKFGLTRLRISWVSRRWRTVALSDPVLWSIIASAFRFFPDDRRDHTIEVDYFHACVERSGGLDLSVCLHTSTTLHELSIRHLHRIREIDIDLRSTNLRYQNWWSTPAPKLVSLSICRQYFRGEADTRIFGGIFPNLRHLSLRECTFGADFPLIWAPGLTTLHVDSPTKLLSLGVFVQRLRSMEALEDLRLVRCFEIEDDSTSVDAHIKLPKLQTLAIGGAMCGTLGFLGVLDLSLVSLDVFVNADAYTEAGLRTHLEFLRDQCNKLHFWGEEGVNNLSVELAASQVIITASRAVPPFKTHLLEVTYNCWTGSIVCDLTLCVYESLPLENLQDVSLTGVSRRAIYVLNKLCSPDVLKLQSVADDVDELDVNLLATLGLFSCVKQLEVDGTIYSSFREFQDS</sequence>
<dbReference type="Proteomes" id="UP000308600">
    <property type="component" value="Unassembled WGS sequence"/>
</dbReference>
<name>A0ACD3AMP1_9AGAR</name>
<gene>
    <name evidence="1" type="ORF">BDN72DRAFT_961483</name>
</gene>
<reference evidence="1 2" key="1">
    <citation type="journal article" date="2019" name="Nat. Ecol. Evol.">
        <title>Megaphylogeny resolves global patterns of mushroom evolution.</title>
        <authorList>
            <person name="Varga T."/>
            <person name="Krizsan K."/>
            <person name="Foldi C."/>
            <person name="Dima B."/>
            <person name="Sanchez-Garcia M."/>
            <person name="Sanchez-Ramirez S."/>
            <person name="Szollosi G.J."/>
            <person name="Szarkandi J.G."/>
            <person name="Papp V."/>
            <person name="Albert L."/>
            <person name="Andreopoulos W."/>
            <person name="Angelini C."/>
            <person name="Antonin V."/>
            <person name="Barry K.W."/>
            <person name="Bougher N.L."/>
            <person name="Buchanan P."/>
            <person name="Buyck B."/>
            <person name="Bense V."/>
            <person name="Catcheside P."/>
            <person name="Chovatia M."/>
            <person name="Cooper J."/>
            <person name="Damon W."/>
            <person name="Desjardin D."/>
            <person name="Finy P."/>
            <person name="Geml J."/>
            <person name="Haridas S."/>
            <person name="Hughes K."/>
            <person name="Justo A."/>
            <person name="Karasinski D."/>
            <person name="Kautmanova I."/>
            <person name="Kiss B."/>
            <person name="Kocsube S."/>
            <person name="Kotiranta H."/>
            <person name="LaButti K.M."/>
            <person name="Lechner B.E."/>
            <person name="Liimatainen K."/>
            <person name="Lipzen A."/>
            <person name="Lukacs Z."/>
            <person name="Mihaltcheva S."/>
            <person name="Morgado L.N."/>
            <person name="Niskanen T."/>
            <person name="Noordeloos M.E."/>
            <person name="Ohm R.A."/>
            <person name="Ortiz-Santana B."/>
            <person name="Ovrebo C."/>
            <person name="Racz N."/>
            <person name="Riley R."/>
            <person name="Savchenko A."/>
            <person name="Shiryaev A."/>
            <person name="Soop K."/>
            <person name="Spirin V."/>
            <person name="Szebenyi C."/>
            <person name="Tomsovsky M."/>
            <person name="Tulloss R.E."/>
            <person name="Uehling J."/>
            <person name="Grigoriev I.V."/>
            <person name="Vagvolgyi C."/>
            <person name="Papp T."/>
            <person name="Martin F.M."/>
            <person name="Miettinen O."/>
            <person name="Hibbett D.S."/>
            <person name="Nagy L.G."/>
        </authorList>
    </citation>
    <scope>NUCLEOTIDE SEQUENCE [LARGE SCALE GENOMIC DNA]</scope>
    <source>
        <strain evidence="1 2">NL-1719</strain>
    </source>
</reference>
<evidence type="ECO:0000313" key="1">
    <source>
        <dbReference type="EMBL" id="TFK66767.1"/>
    </source>
</evidence>
<proteinExistence type="predicted"/>
<organism evidence="1 2">
    <name type="scientific">Pluteus cervinus</name>
    <dbReference type="NCBI Taxonomy" id="181527"/>
    <lineage>
        <taxon>Eukaryota</taxon>
        <taxon>Fungi</taxon>
        <taxon>Dikarya</taxon>
        <taxon>Basidiomycota</taxon>
        <taxon>Agaricomycotina</taxon>
        <taxon>Agaricomycetes</taxon>
        <taxon>Agaricomycetidae</taxon>
        <taxon>Agaricales</taxon>
        <taxon>Pluteineae</taxon>
        <taxon>Pluteaceae</taxon>
        <taxon>Pluteus</taxon>
    </lineage>
</organism>